<feature type="compositionally biased region" description="Basic residues" evidence="1">
    <location>
        <begin position="675"/>
        <end position="686"/>
    </location>
</feature>
<protein>
    <submittedName>
        <fullName evidence="2">Uncharacterized protein</fullName>
    </submittedName>
</protein>
<feature type="compositionally biased region" description="Basic residues" evidence="1">
    <location>
        <begin position="414"/>
        <end position="423"/>
    </location>
</feature>
<proteinExistence type="predicted"/>
<dbReference type="Proteomes" id="UP001295684">
    <property type="component" value="Unassembled WGS sequence"/>
</dbReference>
<dbReference type="EMBL" id="CAMPGE010018559">
    <property type="protein sequence ID" value="CAI2376967.1"/>
    <property type="molecule type" value="Genomic_DNA"/>
</dbReference>
<feature type="compositionally biased region" description="Basic and acidic residues" evidence="1">
    <location>
        <begin position="159"/>
        <end position="177"/>
    </location>
</feature>
<dbReference type="AlphaFoldDB" id="A0AAD1XQI6"/>
<evidence type="ECO:0000313" key="2">
    <source>
        <dbReference type="EMBL" id="CAI2376967.1"/>
    </source>
</evidence>
<keyword evidence="3" id="KW-1185">Reference proteome</keyword>
<feature type="region of interest" description="Disordered" evidence="1">
    <location>
        <begin position="614"/>
        <end position="686"/>
    </location>
</feature>
<sequence>MNNKKSKNVIPLIKKKESRAEISTEEVKKKSKSHTVKNTFECIPKANFESAKICTNKLCPPVQICAYFERLKLVKDFCDDSSDQCAEQLCQINEEFKRILANYDDSPIKNMPRIRANKIIKHLDESFNKNHNKVQRLPNFNSAPKVQKPKIQEVPEPQRVPEPKKVPQNEKNPEPENQKLFPGQLPGLGDFSCSSIKFSQEDQTVVEENYDFVPEIQESCHEILDFSCLHERKTRKQLLEDISFESEVHNIYNPNFDSESEDSLAIIEQEEENEESVKIPFLKKIQSVESKCEPLHPKKAKQRLGKVDSQRESFKSLSLFKKGPVMVHHRSLALKDLPKDDSKNSSMIQNRLAADYKSNKHHHDLHRNYSASNQNPQAYPIMKDIINPRHFICNDNHLDSVLNSLSMSNDGSIAKKKKKKTSKKNSSGTRKSFHKKNSFIHKMAQKMDAEPSEETAATMGITHRNTIDHNYFGILFNKGSTHPKSKPKSVKRIKGFCEIMNVKNMASPHKHLHLGKHKNAEGMHINSYNFMSEKCTPKGHRDCNTPHGDTIGYNFDSIPRLSMVDSAKELYKNFKSKDSFKLGVQSKKLYKDSFKNMTKGSSFINTILSGKKNSSVTQDMSVSSKPSRKSRKLKRSKSMHKKDRSLSKSKGSKKADSSVKLLLKPLGSNPLSPNRRNKRFKNKKKSLTKAECFSPFKSSGCLPSEAPMTTSSFKENYLHNDQAHFYTQQFPFTTQNPSKIKNPKNSTKPRLPSHPKLNLHKNSYVPFNYKSFVKGTKNKVGKNKRRRASSAKGGNR</sequence>
<gene>
    <name evidence="2" type="ORF">ECRASSUSDP1_LOCUS18346</name>
</gene>
<accession>A0AAD1XQI6</accession>
<feature type="region of interest" description="Disordered" evidence="1">
    <location>
        <begin position="411"/>
        <end position="434"/>
    </location>
</feature>
<evidence type="ECO:0000313" key="3">
    <source>
        <dbReference type="Proteomes" id="UP001295684"/>
    </source>
</evidence>
<feature type="compositionally biased region" description="Basic residues" evidence="1">
    <location>
        <begin position="626"/>
        <end position="643"/>
    </location>
</feature>
<feature type="region of interest" description="Disordered" evidence="1">
    <location>
        <begin position="775"/>
        <end position="796"/>
    </location>
</feature>
<feature type="compositionally biased region" description="Polar residues" evidence="1">
    <location>
        <begin position="733"/>
        <end position="748"/>
    </location>
</feature>
<feature type="region of interest" description="Disordered" evidence="1">
    <location>
        <begin position="733"/>
        <end position="762"/>
    </location>
</feature>
<comment type="caution">
    <text evidence="2">The sequence shown here is derived from an EMBL/GenBank/DDBJ whole genome shotgun (WGS) entry which is preliminary data.</text>
</comment>
<reference evidence="2" key="1">
    <citation type="submission" date="2023-07" db="EMBL/GenBank/DDBJ databases">
        <authorList>
            <consortium name="AG Swart"/>
            <person name="Singh M."/>
            <person name="Singh A."/>
            <person name="Seah K."/>
            <person name="Emmerich C."/>
        </authorList>
    </citation>
    <scope>NUCLEOTIDE SEQUENCE</scope>
    <source>
        <strain evidence="2">DP1</strain>
    </source>
</reference>
<evidence type="ECO:0000256" key="1">
    <source>
        <dbReference type="SAM" id="MobiDB-lite"/>
    </source>
</evidence>
<feature type="compositionally biased region" description="Basic residues" evidence="1">
    <location>
        <begin position="776"/>
        <end position="796"/>
    </location>
</feature>
<feature type="region of interest" description="Disordered" evidence="1">
    <location>
        <begin position="134"/>
        <end position="184"/>
    </location>
</feature>
<organism evidence="2 3">
    <name type="scientific">Euplotes crassus</name>
    <dbReference type="NCBI Taxonomy" id="5936"/>
    <lineage>
        <taxon>Eukaryota</taxon>
        <taxon>Sar</taxon>
        <taxon>Alveolata</taxon>
        <taxon>Ciliophora</taxon>
        <taxon>Intramacronucleata</taxon>
        <taxon>Spirotrichea</taxon>
        <taxon>Hypotrichia</taxon>
        <taxon>Euplotida</taxon>
        <taxon>Euplotidae</taxon>
        <taxon>Moneuplotes</taxon>
    </lineage>
</organism>
<name>A0AAD1XQI6_EUPCR</name>